<keyword evidence="5" id="KW-0472">Membrane</keyword>
<reference evidence="10" key="1">
    <citation type="journal article" date="2014" name="Nat. Commun.">
        <title>The rainbow trout genome provides novel insights into evolution after whole-genome duplication in vertebrates.</title>
        <authorList>
            <person name="Berthelot C."/>
            <person name="Brunet F."/>
            <person name="Chalopin D."/>
            <person name="Juanchich A."/>
            <person name="Bernard M."/>
            <person name="Noel B."/>
            <person name="Bento P."/>
            <person name="Da Silva C."/>
            <person name="Labadie K."/>
            <person name="Alberti A."/>
            <person name="Aury J.M."/>
            <person name="Louis A."/>
            <person name="Dehais P."/>
            <person name="Bardou P."/>
            <person name="Montfort J."/>
            <person name="Klopp C."/>
            <person name="Cabau C."/>
            <person name="Gaspin C."/>
            <person name="Thorgaard G.H."/>
            <person name="Boussaha M."/>
            <person name="Quillet E."/>
            <person name="Guyomard R."/>
            <person name="Galiana D."/>
            <person name="Bobe J."/>
            <person name="Volff J.N."/>
            <person name="Genet C."/>
            <person name="Wincker P."/>
            <person name="Jaillon O."/>
            <person name="Roest Crollius H."/>
            <person name="Guiguen Y."/>
        </authorList>
    </citation>
    <scope>NUCLEOTIDE SEQUENCE [LARGE SCALE GENOMIC DNA]</scope>
</reference>
<dbReference type="Pfam" id="PF13927">
    <property type="entry name" value="Ig_3"/>
    <property type="match status" value="1"/>
</dbReference>
<dbReference type="InterPro" id="IPR003599">
    <property type="entry name" value="Ig_sub"/>
</dbReference>
<dbReference type="FunFam" id="2.60.40.10:FF:000005">
    <property type="entry name" value="Neuronal cell adhesion molecule"/>
    <property type="match status" value="1"/>
</dbReference>
<name>A0A060ZW15_ONCMY</name>
<dbReference type="PANTHER" id="PTHR12231:SF257">
    <property type="entry name" value="NEURAL CELL ADHESION MOLECULE L1-LIKE PROTEIN"/>
    <property type="match status" value="1"/>
</dbReference>
<evidence type="ECO:0000256" key="8">
    <source>
        <dbReference type="ARBA" id="ARBA00023319"/>
    </source>
</evidence>
<feature type="domain" description="Ig-like" evidence="9">
    <location>
        <begin position="105"/>
        <end position="192"/>
    </location>
</feature>
<dbReference type="GO" id="GO:0005886">
    <property type="term" value="C:plasma membrane"/>
    <property type="evidence" value="ECO:0007669"/>
    <property type="project" value="UniProtKB-SubCell"/>
</dbReference>
<dbReference type="InterPro" id="IPR003598">
    <property type="entry name" value="Ig_sub2"/>
</dbReference>
<evidence type="ECO:0000256" key="5">
    <source>
        <dbReference type="ARBA" id="ARBA00023136"/>
    </source>
</evidence>
<dbReference type="InterPro" id="IPR013098">
    <property type="entry name" value="Ig_I-set"/>
</dbReference>
<dbReference type="SMART" id="SM00408">
    <property type="entry name" value="IGc2"/>
    <property type="match status" value="2"/>
</dbReference>
<dbReference type="FunFam" id="2.60.40.10:FF:000078">
    <property type="entry name" value="Neuronal cell adhesion molecule"/>
    <property type="match status" value="1"/>
</dbReference>
<sequence length="232" mass="25577">MTADGSVEERKPTFLIPSGSSSSKMVLRGQVLELECITEGLPTPEVSWSKLSGEFPDKRTSIVTFQKILRIVNVSDADAGEYRCTAHNRLASIHHTIRVTVKAAPYWITTPRNLVLAPREKGQLICRASGTPKPTINWAMNGIPIENSPEDSNRKVEGDTIIFEEVQTGSSAVYQCNASNEYGYLLSNAFVNVLSETPRVLTPANQVYQVIRNNHALLDCSSFGSPIPKITW</sequence>
<accession>A0A060ZW15</accession>
<dbReference type="Pfam" id="PF07679">
    <property type="entry name" value="I-set"/>
    <property type="match status" value="1"/>
</dbReference>
<dbReference type="PANTHER" id="PTHR12231">
    <property type="entry name" value="CTX-RELATED TYPE I TRANSMEMBRANE PROTEIN"/>
    <property type="match status" value="1"/>
</dbReference>
<evidence type="ECO:0000313" key="10">
    <source>
        <dbReference type="EMBL" id="CDR07658.1"/>
    </source>
</evidence>
<organism evidence="10 11">
    <name type="scientific">Oncorhynchus mykiss</name>
    <name type="common">Rainbow trout</name>
    <name type="synonym">Salmo gairdneri</name>
    <dbReference type="NCBI Taxonomy" id="8022"/>
    <lineage>
        <taxon>Eukaryota</taxon>
        <taxon>Metazoa</taxon>
        <taxon>Chordata</taxon>
        <taxon>Craniata</taxon>
        <taxon>Vertebrata</taxon>
        <taxon>Euteleostomi</taxon>
        <taxon>Actinopterygii</taxon>
        <taxon>Neopterygii</taxon>
        <taxon>Teleostei</taxon>
        <taxon>Protacanthopterygii</taxon>
        <taxon>Salmoniformes</taxon>
        <taxon>Salmonidae</taxon>
        <taxon>Salmoninae</taxon>
        <taxon>Oncorhynchus</taxon>
    </lineage>
</organism>
<evidence type="ECO:0000256" key="7">
    <source>
        <dbReference type="ARBA" id="ARBA00023180"/>
    </source>
</evidence>
<keyword evidence="7" id="KW-0325">Glycoprotein</keyword>
<evidence type="ECO:0000256" key="4">
    <source>
        <dbReference type="ARBA" id="ARBA00022737"/>
    </source>
</evidence>
<dbReference type="InterPro" id="IPR036179">
    <property type="entry name" value="Ig-like_dom_sf"/>
</dbReference>
<dbReference type="InterPro" id="IPR051170">
    <property type="entry name" value="Neural/epithelial_adhesion"/>
</dbReference>
<keyword evidence="6" id="KW-1015">Disulfide bond</keyword>
<evidence type="ECO:0000256" key="3">
    <source>
        <dbReference type="ARBA" id="ARBA00022729"/>
    </source>
</evidence>
<feature type="domain" description="Ig-like" evidence="9">
    <location>
        <begin position="12"/>
        <end position="100"/>
    </location>
</feature>
<proteinExistence type="predicted"/>
<evidence type="ECO:0000256" key="6">
    <source>
        <dbReference type="ARBA" id="ARBA00023157"/>
    </source>
</evidence>
<dbReference type="Proteomes" id="UP000193380">
    <property type="component" value="Unassembled WGS sequence"/>
</dbReference>
<keyword evidence="4" id="KW-0677">Repeat</keyword>
<dbReference type="Gene3D" id="2.60.40.10">
    <property type="entry name" value="Immunoglobulins"/>
    <property type="match status" value="2"/>
</dbReference>
<dbReference type="InterPro" id="IPR007110">
    <property type="entry name" value="Ig-like_dom"/>
</dbReference>
<dbReference type="AlphaFoldDB" id="A0A060ZW15"/>
<dbReference type="PROSITE" id="PS50835">
    <property type="entry name" value="IG_LIKE"/>
    <property type="match status" value="3"/>
</dbReference>
<gene>
    <name evidence="10" type="ORF">GSONMT00053371001</name>
</gene>
<keyword evidence="8" id="KW-0393">Immunoglobulin domain</keyword>
<protein>
    <recommendedName>
        <fullName evidence="9">Ig-like domain-containing protein</fullName>
    </recommendedName>
</protein>
<dbReference type="SMART" id="SM00409">
    <property type="entry name" value="IG"/>
    <property type="match status" value="2"/>
</dbReference>
<evidence type="ECO:0000256" key="2">
    <source>
        <dbReference type="ARBA" id="ARBA00022475"/>
    </source>
</evidence>
<dbReference type="GO" id="GO:0043005">
    <property type="term" value="C:neuron projection"/>
    <property type="evidence" value="ECO:0007669"/>
    <property type="project" value="TreeGrafter"/>
</dbReference>
<feature type="domain" description="Ig-like" evidence="9">
    <location>
        <begin position="198"/>
        <end position="232"/>
    </location>
</feature>
<dbReference type="InterPro" id="IPR013783">
    <property type="entry name" value="Ig-like_fold"/>
</dbReference>
<evidence type="ECO:0000256" key="1">
    <source>
        <dbReference type="ARBA" id="ARBA00004236"/>
    </source>
</evidence>
<evidence type="ECO:0000259" key="9">
    <source>
        <dbReference type="PROSITE" id="PS50835"/>
    </source>
</evidence>
<dbReference type="EMBL" id="FR969317">
    <property type="protein sequence ID" value="CDR07658.1"/>
    <property type="molecule type" value="Genomic_DNA"/>
</dbReference>
<dbReference type="STRING" id="8022.A0A060ZW15"/>
<reference evidence="10" key="2">
    <citation type="submission" date="2014-03" db="EMBL/GenBank/DDBJ databases">
        <authorList>
            <person name="Genoscope - CEA"/>
        </authorList>
    </citation>
    <scope>NUCLEOTIDE SEQUENCE</scope>
</reference>
<evidence type="ECO:0000313" key="11">
    <source>
        <dbReference type="Proteomes" id="UP000193380"/>
    </source>
</evidence>
<comment type="subcellular location">
    <subcellularLocation>
        <location evidence="1">Cell membrane</location>
    </subcellularLocation>
</comment>
<dbReference type="PaxDb" id="8022-A0A060ZW15"/>
<keyword evidence="2" id="KW-1003">Cell membrane</keyword>
<keyword evidence="3" id="KW-0732">Signal</keyword>
<dbReference type="SUPFAM" id="SSF48726">
    <property type="entry name" value="Immunoglobulin"/>
    <property type="match status" value="2"/>
</dbReference>